<evidence type="ECO:0000256" key="8">
    <source>
        <dbReference type="SAM" id="MobiDB-lite"/>
    </source>
</evidence>
<name>A0A437MH75_9PROT</name>
<evidence type="ECO:0000256" key="2">
    <source>
        <dbReference type="ARBA" id="ARBA00010279"/>
    </source>
</evidence>
<dbReference type="InterPro" id="IPR024079">
    <property type="entry name" value="MetalloPept_cat_dom_sf"/>
</dbReference>
<proteinExistence type="inferred from homology"/>
<dbReference type="OrthoDB" id="7266602at2"/>
<keyword evidence="9" id="KW-0732">Signal</keyword>
<dbReference type="RefSeq" id="WP_127787651.1">
    <property type="nucleotide sequence ID" value="NZ_SACL01000003.1"/>
</dbReference>
<comment type="similarity">
    <text evidence="2">Belongs to the peptidase M35 family.</text>
</comment>
<evidence type="ECO:0000313" key="11">
    <source>
        <dbReference type="EMBL" id="RVT97004.1"/>
    </source>
</evidence>
<evidence type="ECO:0000259" key="10">
    <source>
        <dbReference type="SMART" id="SM01351"/>
    </source>
</evidence>
<dbReference type="InterPro" id="IPR029463">
    <property type="entry name" value="Lys_MEP"/>
</dbReference>
<dbReference type="PANTHER" id="PTHR37016">
    <property type="match status" value="1"/>
</dbReference>
<keyword evidence="3" id="KW-0645">Protease</keyword>
<dbReference type="AlphaFoldDB" id="A0A437MH75"/>
<feature type="region of interest" description="Disordered" evidence="8">
    <location>
        <begin position="30"/>
        <end position="76"/>
    </location>
</feature>
<feature type="chain" id="PRO_5019568468" description="Lysine-specific metallo-endopeptidase domain-containing protein" evidence="9">
    <location>
        <begin position="22"/>
        <end position="240"/>
    </location>
</feature>
<dbReference type="EMBL" id="SACL01000003">
    <property type="protein sequence ID" value="RVT97004.1"/>
    <property type="molecule type" value="Genomic_DNA"/>
</dbReference>
<dbReference type="InterPro" id="IPR050414">
    <property type="entry name" value="Fungal_M35_metalloproteases"/>
</dbReference>
<evidence type="ECO:0000256" key="9">
    <source>
        <dbReference type="SAM" id="SignalP"/>
    </source>
</evidence>
<dbReference type="PANTHER" id="PTHR37016:SF3">
    <property type="entry name" value="NEUTRAL PROTEASE 2-RELATED"/>
    <property type="match status" value="1"/>
</dbReference>
<sequence>MVARWVMGVALGAVVATGAVAQGYKPGIGPSPGYQQPPGYAPPPNSGVVPFPGKPPPGGVPYGGQPGGPGPEQQAGVCTPQERELIENSFREAHRITAESLRQLEQNPELPQFRRFFGTAPHEQVRNTLRLTADWLRERRPASIACNHPNNCPQGRFAYASTQTTAMGFCTLFFNGQDTGFDSRAGVIIHEVTHVAARTRDIVYSPRNAMALAKSNPADAAVNADNYEYFIEAVRDNWNQ</sequence>
<reference evidence="11 12" key="1">
    <citation type="submission" date="2019-01" db="EMBL/GenBank/DDBJ databases">
        <authorList>
            <person name="Chen W.-M."/>
        </authorList>
    </citation>
    <scope>NUCLEOTIDE SEQUENCE [LARGE SCALE GENOMIC DNA]</scope>
    <source>
        <strain evidence="11 12">CCP-6</strain>
    </source>
</reference>
<organism evidence="11 12">
    <name type="scientific">Rhodovarius crocodyli</name>
    <dbReference type="NCBI Taxonomy" id="1979269"/>
    <lineage>
        <taxon>Bacteria</taxon>
        <taxon>Pseudomonadati</taxon>
        <taxon>Pseudomonadota</taxon>
        <taxon>Alphaproteobacteria</taxon>
        <taxon>Acetobacterales</taxon>
        <taxon>Roseomonadaceae</taxon>
        <taxon>Rhodovarius</taxon>
    </lineage>
</organism>
<dbReference type="SMART" id="SM01351">
    <property type="entry name" value="Aspzincin_M35"/>
    <property type="match status" value="1"/>
</dbReference>
<protein>
    <recommendedName>
        <fullName evidence="10">Lysine-specific metallo-endopeptidase domain-containing protein</fullName>
    </recommendedName>
</protein>
<evidence type="ECO:0000256" key="5">
    <source>
        <dbReference type="ARBA" id="ARBA00022801"/>
    </source>
</evidence>
<feature type="signal peptide" evidence="9">
    <location>
        <begin position="1"/>
        <end position="21"/>
    </location>
</feature>
<dbReference type="SUPFAM" id="SSF55486">
    <property type="entry name" value="Metalloproteases ('zincins'), catalytic domain"/>
    <property type="match status" value="1"/>
</dbReference>
<dbReference type="Pfam" id="PF14521">
    <property type="entry name" value="Aspzincin_M35"/>
    <property type="match status" value="1"/>
</dbReference>
<keyword evidence="6" id="KW-0862">Zinc</keyword>
<keyword evidence="4" id="KW-0479">Metal-binding</keyword>
<dbReference type="Gene3D" id="3.40.390.10">
    <property type="entry name" value="Collagenase (Catalytic Domain)"/>
    <property type="match status" value="1"/>
</dbReference>
<dbReference type="GO" id="GO:0046872">
    <property type="term" value="F:metal ion binding"/>
    <property type="evidence" value="ECO:0007669"/>
    <property type="project" value="UniProtKB-KW"/>
</dbReference>
<evidence type="ECO:0000256" key="6">
    <source>
        <dbReference type="ARBA" id="ARBA00022833"/>
    </source>
</evidence>
<comment type="caution">
    <text evidence="11">The sequence shown here is derived from an EMBL/GenBank/DDBJ whole genome shotgun (WGS) entry which is preliminary data.</text>
</comment>
<evidence type="ECO:0000256" key="4">
    <source>
        <dbReference type="ARBA" id="ARBA00022723"/>
    </source>
</evidence>
<comment type="cofactor">
    <cofactor evidence="1">
        <name>Zn(2+)</name>
        <dbReference type="ChEBI" id="CHEBI:29105"/>
    </cofactor>
</comment>
<keyword evidence="5" id="KW-0378">Hydrolase</keyword>
<evidence type="ECO:0000256" key="3">
    <source>
        <dbReference type="ARBA" id="ARBA00022670"/>
    </source>
</evidence>
<dbReference type="Proteomes" id="UP000282957">
    <property type="component" value="Unassembled WGS sequence"/>
</dbReference>
<keyword evidence="7" id="KW-0482">Metalloprotease</keyword>
<evidence type="ECO:0000256" key="1">
    <source>
        <dbReference type="ARBA" id="ARBA00001947"/>
    </source>
</evidence>
<gene>
    <name evidence="11" type="ORF">EOD42_11460</name>
</gene>
<feature type="domain" description="Lysine-specific metallo-endopeptidase" evidence="10">
    <location>
        <begin position="91"/>
        <end position="232"/>
    </location>
</feature>
<evidence type="ECO:0000256" key="7">
    <source>
        <dbReference type="ARBA" id="ARBA00023049"/>
    </source>
</evidence>
<accession>A0A437MH75</accession>
<keyword evidence="12" id="KW-1185">Reference proteome</keyword>
<dbReference type="GO" id="GO:0006508">
    <property type="term" value="P:proteolysis"/>
    <property type="evidence" value="ECO:0007669"/>
    <property type="project" value="UniProtKB-KW"/>
</dbReference>
<evidence type="ECO:0000313" key="12">
    <source>
        <dbReference type="Proteomes" id="UP000282957"/>
    </source>
</evidence>
<dbReference type="GO" id="GO:0004222">
    <property type="term" value="F:metalloendopeptidase activity"/>
    <property type="evidence" value="ECO:0007669"/>
    <property type="project" value="InterPro"/>
</dbReference>